<sequence length="120" mass="13591">MNSRLVLSWQCGIPESVDIAQQFRQAFQGKGGVMLGYNRSYNAIEIECRIIFNRSLLYGVAHNFGQMLAYTSGNIMHTFIINVSDQSREMQGLGRRNIHCADIRENVVLEADNNFIGVTF</sequence>
<dbReference type="AlphaFoldDB" id="A0A762G8B1"/>
<evidence type="ECO:0000313" key="1">
    <source>
        <dbReference type="EMBL" id="HAG3483440.1"/>
    </source>
</evidence>
<accession>A0A762G8B1</accession>
<reference evidence="1" key="1">
    <citation type="journal article" date="2018" name="Genome Biol.">
        <title>SKESA: strategic k-mer extension for scrupulous assemblies.</title>
        <authorList>
            <person name="Souvorov A."/>
            <person name="Agarwala R."/>
            <person name="Lipman D.J."/>
        </authorList>
    </citation>
    <scope>NUCLEOTIDE SEQUENCE</scope>
    <source>
        <strain evidence="1">MA.AU167</strain>
    </source>
</reference>
<comment type="caution">
    <text evidence="1">The sequence shown here is derived from an EMBL/GenBank/DDBJ whole genome shotgun (WGS) entry which is preliminary data.</text>
</comment>
<gene>
    <name evidence="1" type="ORF">G8116_000819</name>
</gene>
<name>A0A762G8B1_SALER</name>
<dbReference type="EMBL" id="DAAYBN010000002">
    <property type="protein sequence ID" value="HAG3483440.1"/>
    <property type="molecule type" value="Genomic_DNA"/>
</dbReference>
<proteinExistence type="predicted"/>
<protein>
    <submittedName>
        <fullName evidence="1">Uncharacterized protein</fullName>
    </submittedName>
</protein>
<organism evidence="1">
    <name type="scientific">Salmonella enterica</name>
    <name type="common">Salmonella choleraesuis</name>
    <dbReference type="NCBI Taxonomy" id="28901"/>
    <lineage>
        <taxon>Bacteria</taxon>
        <taxon>Pseudomonadati</taxon>
        <taxon>Pseudomonadota</taxon>
        <taxon>Gammaproteobacteria</taxon>
        <taxon>Enterobacterales</taxon>
        <taxon>Enterobacteriaceae</taxon>
        <taxon>Salmonella</taxon>
    </lineage>
</organism>
<reference evidence="1" key="2">
    <citation type="submission" date="2020-02" db="EMBL/GenBank/DDBJ databases">
        <authorList>
            <consortium name="NCBI Pathogen Detection Project"/>
        </authorList>
    </citation>
    <scope>NUCLEOTIDE SEQUENCE</scope>
    <source>
        <strain evidence="1">MA.AU167</strain>
    </source>
</reference>